<feature type="region of interest" description="Disordered" evidence="1">
    <location>
        <begin position="179"/>
        <end position="204"/>
    </location>
</feature>
<dbReference type="OrthoDB" id="5321006at2759"/>
<dbReference type="AlphaFoldDB" id="A0A4Y9ZYT8"/>
<accession>A0A4Y9ZYT8</accession>
<dbReference type="InterPro" id="IPR013859">
    <property type="entry name" value="Ssr4_N"/>
</dbReference>
<dbReference type="GO" id="GO:0006338">
    <property type="term" value="P:chromatin remodeling"/>
    <property type="evidence" value="ECO:0007669"/>
    <property type="project" value="InterPro"/>
</dbReference>
<gene>
    <name evidence="3" type="ORF">EWM64_g4341</name>
</gene>
<evidence type="ECO:0000259" key="2">
    <source>
        <dbReference type="Pfam" id="PF08549"/>
    </source>
</evidence>
<reference evidence="3 4" key="1">
    <citation type="submission" date="2019-02" db="EMBL/GenBank/DDBJ databases">
        <title>Genome sequencing of the rare red list fungi Hericium alpestre (H. flagellum).</title>
        <authorList>
            <person name="Buettner E."/>
            <person name="Kellner H."/>
        </authorList>
    </citation>
    <scope>NUCLEOTIDE SEQUENCE [LARGE SCALE GENOMIC DNA]</scope>
    <source>
        <strain evidence="3 4">DSM 108284</strain>
    </source>
</reference>
<dbReference type="Pfam" id="PF08549">
    <property type="entry name" value="SWI-SNF_Ssr4_N"/>
    <property type="match status" value="1"/>
</dbReference>
<feature type="region of interest" description="Disordered" evidence="1">
    <location>
        <begin position="296"/>
        <end position="325"/>
    </location>
</feature>
<name>A0A4Y9ZYT8_9AGAM</name>
<protein>
    <recommendedName>
        <fullName evidence="2">SWI/SNF and RSC complexes subunit Ssr4 N-terminal domain-containing protein</fullName>
    </recommendedName>
</protein>
<evidence type="ECO:0000256" key="1">
    <source>
        <dbReference type="SAM" id="MobiDB-lite"/>
    </source>
</evidence>
<feature type="compositionally biased region" description="Basic and acidic residues" evidence="1">
    <location>
        <begin position="217"/>
        <end position="229"/>
    </location>
</feature>
<evidence type="ECO:0000313" key="3">
    <source>
        <dbReference type="EMBL" id="TFY79675.1"/>
    </source>
</evidence>
<keyword evidence="4" id="KW-1185">Reference proteome</keyword>
<feature type="region of interest" description="Disordered" evidence="1">
    <location>
        <begin position="217"/>
        <end position="276"/>
    </location>
</feature>
<feature type="compositionally biased region" description="Basic and acidic residues" evidence="1">
    <location>
        <begin position="266"/>
        <end position="275"/>
    </location>
</feature>
<dbReference type="Proteomes" id="UP000298061">
    <property type="component" value="Unassembled WGS sequence"/>
</dbReference>
<sequence>MASQQAQAEGLCLRFPENLPPHPTFSHEAAVQMLLRAIQISAQVPYHWGYIDKPADGQLYLLYIPAHLGFPIDGIHFLEPEQRYTIQAGPTRELEVIEVRYGFIPGSGETGASRVRRRYRLHKGGHPQLVLVHYSRGASLPIPPNIINQPVRPYPLRPVNEPAVFVMGDKMGQKIMVPPGPPVPPGSAHPIAPGAPVMPFAGRPDPQVLLAQQNRDMEALERRSQRERSMSMTQRAPPPPPARQDEEDSAGDKHTPKPPPAYSIFDKSELDEKASKLTSDIQDLRARAAARQAVRTEAENADVSMEAPADITISVQAPASESLAI</sequence>
<dbReference type="EMBL" id="SFCI01000460">
    <property type="protein sequence ID" value="TFY79675.1"/>
    <property type="molecule type" value="Genomic_DNA"/>
</dbReference>
<proteinExistence type="predicted"/>
<comment type="caution">
    <text evidence="3">The sequence shown here is derived from an EMBL/GenBank/DDBJ whole genome shotgun (WGS) entry which is preliminary data.</text>
</comment>
<organism evidence="3 4">
    <name type="scientific">Hericium alpestre</name>
    <dbReference type="NCBI Taxonomy" id="135208"/>
    <lineage>
        <taxon>Eukaryota</taxon>
        <taxon>Fungi</taxon>
        <taxon>Dikarya</taxon>
        <taxon>Basidiomycota</taxon>
        <taxon>Agaricomycotina</taxon>
        <taxon>Agaricomycetes</taxon>
        <taxon>Russulales</taxon>
        <taxon>Hericiaceae</taxon>
        <taxon>Hericium</taxon>
    </lineage>
</organism>
<evidence type="ECO:0000313" key="4">
    <source>
        <dbReference type="Proteomes" id="UP000298061"/>
    </source>
</evidence>
<feature type="domain" description="SWI/SNF and RSC complexes subunit Ssr4 N-terminal" evidence="2">
    <location>
        <begin position="20"/>
        <end position="135"/>
    </location>
</feature>